<evidence type="ECO:0000256" key="1">
    <source>
        <dbReference type="SAM" id="Phobius"/>
    </source>
</evidence>
<feature type="transmembrane region" description="Helical" evidence="1">
    <location>
        <begin position="6"/>
        <end position="24"/>
    </location>
</feature>
<dbReference type="EMBL" id="AM778957">
    <property type="protein sequence ID" value="CAO91395.1"/>
    <property type="molecule type" value="Genomic_DNA"/>
</dbReference>
<evidence type="ECO:0000313" key="2">
    <source>
        <dbReference type="EMBL" id="CAO91395.1"/>
    </source>
</evidence>
<reference evidence="2" key="1">
    <citation type="submission" date="2007-08" db="EMBL/GenBank/DDBJ databases">
        <authorList>
            <person name="Frangeul L."/>
        </authorList>
    </citation>
    <scope>NUCLEOTIDE SEQUENCE</scope>
    <source>
        <strain evidence="2">PCC 7806</strain>
    </source>
</reference>
<proteinExistence type="predicted"/>
<keyword evidence="1" id="KW-1133">Transmembrane helix</keyword>
<accession>A8YMG8</accession>
<organism evidence="2">
    <name type="scientific">Microcystis aeruginosa (strain PCC 7806)</name>
    <dbReference type="NCBI Taxonomy" id="267872"/>
    <lineage>
        <taxon>Bacteria</taxon>
        <taxon>Bacillati</taxon>
        <taxon>Cyanobacteriota</taxon>
        <taxon>Cyanophyceae</taxon>
        <taxon>Oscillatoriophycideae</taxon>
        <taxon>Chroococcales</taxon>
        <taxon>Microcystaceae</taxon>
        <taxon>Microcystis</taxon>
    </lineage>
</organism>
<keyword evidence="1" id="KW-0472">Membrane</keyword>
<keyword evidence="1" id="KW-0812">Transmembrane</keyword>
<dbReference type="AlphaFoldDB" id="A8YMG8"/>
<gene>
    <name evidence="2" type="ORF">IPF_3792</name>
</gene>
<name>A8YMG8_MICA7</name>
<protein>
    <submittedName>
        <fullName evidence="2">Uncharacterized protein</fullName>
    </submittedName>
</protein>
<sequence length="28" mass="3085">MGHTEIYAWGVVFKSAYLVGVVGLDMKL</sequence>